<dbReference type="GO" id="GO:0008017">
    <property type="term" value="F:microtubule binding"/>
    <property type="evidence" value="ECO:0007669"/>
    <property type="project" value="InterPro"/>
</dbReference>
<keyword evidence="3" id="KW-1185">Reference proteome</keyword>
<gene>
    <name evidence="2" type="ORF">CTEN210_05517</name>
</gene>
<feature type="region of interest" description="Disordered" evidence="1">
    <location>
        <begin position="165"/>
        <end position="211"/>
    </location>
</feature>
<dbReference type="Pfam" id="PF07160">
    <property type="entry name" value="SKA1"/>
    <property type="match status" value="1"/>
</dbReference>
<dbReference type="Proteomes" id="UP001054902">
    <property type="component" value="Unassembled WGS sequence"/>
</dbReference>
<dbReference type="Gene3D" id="1.10.10.1890">
    <property type="entry name" value="Ska1 microtubule binding domain-like"/>
    <property type="match status" value="1"/>
</dbReference>
<dbReference type="GO" id="GO:0007059">
    <property type="term" value="P:chromosome segregation"/>
    <property type="evidence" value="ECO:0007669"/>
    <property type="project" value="InterPro"/>
</dbReference>
<dbReference type="InterPro" id="IPR009829">
    <property type="entry name" value="SKA1"/>
</dbReference>
<comment type="caution">
    <text evidence="2">The sequence shown here is derived from an EMBL/GenBank/DDBJ whole genome shotgun (WGS) entry which is preliminary data.</text>
</comment>
<evidence type="ECO:0000313" key="3">
    <source>
        <dbReference type="Proteomes" id="UP001054902"/>
    </source>
</evidence>
<reference evidence="2 3" key="1">
    <citation type="journal article" date="2021" name="Sci. Rep.">
        <title>The genome of the diatom Chaetoceros tenuissimus carries an ancient integrated fragment of an extant virus.</title>
        <authorList>
            <person name="Hongo Y."/>
            <person name="Kimura K."/>
            <person name="Takaki Y."/>
            <person name="Yoshida Y."/>
            <person name="Baba S."/>
            <person name="Kobayashi G."/>
            <person name="Nagasaki K."/>
            <person name="Hano T."/>
            <person name="Tomaru Y."/>
        </authorList>
    </citation>
    <scope>NUCLEOTIDE SEQUENCE [LARGE SCALE GENOMIC DNA]</scope>
    <source>
        <strain evidence="2 3">NIES-3715</strain>
    </source>
</reference>
<accession>A0AAD3CQ31</accession>
<protein>
    <recommendedName>
        <fullName evidence="4">Spindle and kinetochore-associated protein 1</fullName>
    </recommendedName>
</protein>
<feature type="compositionally biased region" description="Basic and acidic residues" evidence="1">
    <location>
        <begin position="165"/>
        <end position="177"/>
    </location>
</feature>
<dbReference type="InterPro" id="IPR042031">
    <property type="entry name" value="SKA1_MBD_sf"/>
</dbReference>
<evidence type="ECO:0008006" key="4">
    <source>
        <dbReference type="Google" id="ProtNLM"/>
    </source>
</evidence>
<dbReference type="AlphaFoldDB" id="A0AAD3CQ31"/>
<organism evidence="2 3">
    <name type="scientific">Chaetoceros tenuissimus</name>
    <dbReference type="NCBI Taxonomy" id="426638"/>
    <lineage>
        <taxon>Eukaryota</taxon>
        <taxon>Sar</taxon>
        <taxon>Stramenopiles</taxon>
        <taxon>Ochrophyta</taxon>
        <taxon>Bacillariophyta</taxon>
        <taxon>Coscinodiscophyceae</taxon>
        <taxon>Chaetocerotophycidae</taxon>
        <taxon>Chaetocerotales</taxon>
        <taxon>Chaetocerotaceae</taxon>
        <taxon>Chaetoceros</taxon>
    </lineage>
</organism>
<dbReference type="EMBL" id="BLLK01000032">
    <property type="protein sequence ID" value="GFH49041.1"/>
    <property type="molecule type" value="Genomic_DNA"/>
</dbReference>
<proteinExistence type="predicted"/>
<feature type="compositionally biased region" description="Low complexity" evidence="1">
    <location>
        <begin position="180"/>
        <end position="192"/>
    </location>
</feature>
<evidence type="ECO:0000313" key="2">
    <source>
        <dbReference type="EMBL" id="GFH49041.1"/>
    </source>
</evidence>
<feature type="region of interest" description="Disordered" evidence="1">
    <location>
        <begin position="49"/>
        <end position="71"/>
    </location>
</feature>
<evidence type="ECO:0000256" key="1">
    <source>
        <dbReference type="SAM" id="MobiDB-lite"/>
    </source>
</evidence>
<dbReference type="GO" id="GO:0051301">
    <property type="term" value="P:cell division"/>
    <property type="evidence" value="ECO:0007669"/>
    <property type="project" value="InterPro"/>
</dbReference>
<name>A0AAD3CQ31_9STRA</name>
<sequence length="374" mass="41666">MEVTKEAEDAIHELSNTFSQTLQSLSKEAALMQQISSLKIATMGSTFSSTNSKTLVNDENFDPNLDKEEKSPQNEINQSMVQQLNGIHAILSQLESKVATIGQVLQEEKAAVQSLESTKASAMAQKKYLQNISQQLEDQDLYDLLPGNGLVQMGKSIGTLFGNERHQSSKKEGHDSKVNPSYTQQTSTPSSTFNAKTPLHPSSSESSPSQNFLQIKVRPIDQIEYAAIPKTVRGRFGLIALNEALTDIQKVIESRYHHLRQHSSIWASQTKRSNHAILQSTPIHSTPAKNSHTYHPIVSEQEMRDNCSFFRSGESSARAILQILRSCKRIKQLFLSQEDADKLDEMIIGGTSLRSVGRNTSKATLITYYAWIDK</sequence>